<keyword evidence="2" id="KW-1185">Reference proteome</keyword>
<dbReference type="Proteomes" id="UP000324376">
    <property type="component" value="Unassembled WGS sequence"/>
</dbReference>
<reference evidence="1 2" key="1">
    <citation type="submission" date="2019-07" db="EMBL/GenBank/DDBJ databases">
        <title>Genomic Encyclopedia of Archaeal and Bacterial Type Strains, Phase II (KMG-II): from individual species to whole genera.</title>
        <authorList>
            <person name="Goeker M."/>
        </authorList>
    </citation>
    <scope>NUCLEOTIDE SEQUENCE [LARGE SCALE GENOMIC DNA]</scope>
    <source>
        <strain evidence="1 2">DSM 17527</strain>
    </source>
</reference>
<protein>
    <submittedName>
        <fullName evidence="1">Uncharacterized protein</fullName>
    </submittedName>
</protein>
<dbReference type="AlphaFoldDB" id="A0A5S5C315"/>
<name>A0A5S5C315_9FLAO</name>
<sequence length="33" mass="3906">MFGELLDIVLLFKQKILRKMTILLDQGIIELIF</sequence>
<evidence type="ECO:0000313" key="2">
    <source>
        <dbReference type="Proteomes" id="UP000324376"/>
    </source>
</evidence>
<dbReference type="EMBL" id="VNHU01000006">
    <property type="protein sequence ID" value="TYP72816.1"/>
    <property type="molecule type" value="Genomic_DNA"/>
</dbReference>
<proteinExistence type="predicted"/>
<accession>A0A5S5C315</accession>
<evidence type="ECO:0000313" key="1">
    <source>
        <dbReference type="EMBL" id="TYP72816.1"/>
    </source>
</evidence>
<organism evidence="1 2">
    <name type="scientific">Aquimarina intermedia</name>
    <dbReference type="NCBI Taxonomy" id="350814"/>
    <lineage>
        <taxon>Bacteria</taxon>
        <taxon>Pseudomonadati</taxon>
        <taxon>Bacteroidota</taxon>
        <taxon>Flavobacteriia</taxon>
        <taxon>Flavobacteriales</taxon>
        <taxon>Flavobacteriaceae</taxon>
        <taxon>Aquimarina</taxon>
    </lineage>
</organism>
<comment type="caution">
    <text evidence="1">The sequence shown here is derived from an EMBL/GenBank/DDBJ whole genome shotgun (WGS) entry which is preliminary data.</text>
</comment>
<gene>
    <name evidence="1" type="ORF">BD809_10664</name>
</gene>